<proteinExistence type="predicted"/>
<keyword evidence="2" id="KW-1185">Reference proteome</keyword>
<gene>
    <name evidence="1" type="ORF">GBAR_LOCUS19123</name>
</gene>
<reference evidence="1" key="1">
    <citation type="submission" date="2023-03" db="EMBL/GenBank/DDBJ databases">
        <authorList>
            <person name="Steffen K."/>
            <person name="Cardenas P."/>
        </authorList>
    </citation>
    <scope>NUCLEOTIDE SEQUENCE</scope>
</reference>
<protein>
    <submittedName>
        <fullName evidence="1">Uncharacterized protein</fullName>
    </submittedName>
</protein>
<dbReference type="Proteomes" id="UP001174909">
    <property type="component" value="Unassembled WGS sequence"/>
</dbReference>
<evidence type="ECO:0000313" key="2">
    <source>
        <dbReference type="Proteomes" id="UP001174909"/>
    </source>
</evidence>
<accession>A0AA35X142</accession>
<sequence length="46" mass="4970">VADAVVGCCCGLSVRGFVLLACGELEYTVEFLSWSRQDSISSLNRD</sequence>
<dbReference type="EMBL" id="CASHTH010002703">
    <property type="protein sequence ID" value="CAI8033927.1"/>
    <property type="molecule type" value="Genomic_DNA"/>
</dbReference>
<dbReference type="AlphaFoldDB" id="A0AA35X142"/>
<organism evidence="1 2">
    <name type="scientific">Geodia barretti</name>
    <name type="common">Barrett's horny sponge</name>
    <dbReference type="NCBI Taxonomy" id="519541"/>
    <lineage>
        <taxon>Eukaryota</taxon>
        <taxon>Metazoa</taxon>
        <taxon>Porifera</taxon>
        <taxon>Demospongiae</taxon>
        <taxon>Heteroscleromorpha</taxon>
        <taxon>Tetractinellida</taxon>
        <taxon>Astrophorina</taxon>
        <taxon>Geodiidae</taxon>
        <taxon>Geodia</taxon>
    </lineage>
</organism>
<comment type="caution">
    <text evidence="1">The sequence shown here is derived from an EMBL/GenBank/DDBJ whole genome shotgun (WGS) entry which is preliminary data.</text>
</comment>
<feature type="non-terminal residue" evidence="1">
    <location>
        <position position="1"/>
    </location>
</feature>
<evidence type="ECO:0000313" key="1">
    <source>
        <dbReference type="EMBL" id="CAI8033927.1"/>
    </source>
</evidence>
<name>A0AA35X142_GEOBA</name>